<accession>A0ABM1KG57</accession>
<evidence type="ECO:0000256" key="6">
    <source>
        <dbReference type="ARBA" id="ARBA00023328"/>
    </source>
</evidence>
<evidence type="ECO:0000256" key="5">
    <source>
        <dbReference type="ARBA" id="ARBA00023242"/>
    </source>
</evidence>
<organism evidence="10 11">
    <name type="scientific">Gekko japonicus</name>
    <name type="common">Schlegel's Japanese gecko</name>
    <dbReference type="NCBI Taxonomy" id="146911"/>
    <lineage>
        <taxon>Eukaryota</taxon>
        <taxon>Metazoa</taxon>
        <taxon>Chordata</taxon>
        <taxon>Craniata</taxon>
        <taxon>Vertebrata</taxon>
        <taxon>Euteleostomi</taxon>
        <taxon>Lepidosauria</taxon>
        <taxon>Squamata</taxon>
        <taxon>Bifurcata</taxon>
        <taxon>Gekkota</taxon>
        <taxon>Gekkonidae</taxon>
        <taxon>Gekkoninae</taxon>
        <taxon>Gekko</taxon>
    </lineage>
</organism>
<dbReference type="GeneID" id="107115488"/>
<dbReference type="Pfam" id="PF05837">
    <property type="entry name" value="CENP-H"/>
    <property type="match status" value="1"/>
</dbReference>
<evidence type="ECO:0000256" key="4">
    <source>
        <dbReference type="ARBA" id="ARBA00022838"/>
    </source>
</evidence>
<keyword evidence="3" id="KW-0158">Chromosome</keyword>
<keyword evidence="6" id="KW-0137">Centromere</keyword>
<dbReference type="Proteomes" id="UP000694871">
    <property type="component" value="Unplaced"/>
</dbReference>
<dbReference type="PANTHER" id="PTHR48122:SF1">
    <property type="entry name" value="CENTROMERE PROTEIN H"/>
    <property type="match status" value="1"/>
</dbReference>
<keyword evidence="4" id="KW-0995">Kinetochore</keyword>
<keyword evidence="8" id="KW-0175">Coiled coil</keyword>
<protein>
    <submittedName>
        <fullName evidence="11">Centromere protein H</fullName>
    </submittedName>
</protein>
<dbReference type="InterPro" id="IPR040034">
    <property type="entry name" value="CENP-H"/>
</dbReference>
<evidence type="ECO:0000256" key="8">
    <source>
        <dbReference type="SAM" id="Coils"/>
    </source>
</evidence>
<reference evidence="11" key="1">
    <citation type="submission" date="2025-08" db="UniProtKB">
        <authorList>
            <consortium name="RefSeq"/>
        </authorList>
    </citation>
    <scope>IDENTIFICATION</scope>
</reference>
<feature type="coiled-coil region" evidence="8">
    <location>
        <begin position="88"/>
        <end position="115"/>
    </location>
</feature>
<dbReference type="PANTHER" id="PTHR48122">
    <property type="entry name" value="CENTROMERE PROTEIN H"/>
    <property type="match status" value="1"/>
</dbReference>
<keyword evidence="10" id="KW-1185">Reference proteome</keyword>
<evidence type="ECO:0000259" key="9">
    <source>
        <dbReference type="Pfam" id="PF05837"/>
    </source>
</evidence>
<comment type="subcellular location">
    <subcellularLocation>
        <location evidence="2">Chromosome</location>
        <location evidence="2">Centromere</location>
        <location evidence="2">Kinetochore</location>
    </subcellularLocation>
    <subcellularLocation>
        <location evidence="1">Nucleus</location>
    </subcellularLocation>
</comment>
<evidence type="ECO:0000256" key="2">
    <source>
        <dbReference type="ARBA" id="ARBA00004629"/>
    </source>
</evidence>
<keyword evidence="5" id="KW-0539">Nucleus</keyword>
<sequence>MELLGGAGNTVVCLGEAAAPAPAAAFNGSSEEAAAEATPTRTLVSEDGTSPDLVTLLRIRKQIKQHLIEYNTAINANEESISDEVIDEKVVESSIEDLEREMEEVKVSYQNKTLALQRIQVTEALRTKLRNDDADSKLIWDTMKHIMLLSTAILKSQQNSRELEEKLNEVKQSRLALKRAGECKLAQIHETKRKQKDELENMEVGEILTKARQNLQQEIKMTTLIQNIFQSLITASGVNWAKDPDLKAIVLQLEKNVAGL</sequence>
<gene>
    <name evidence="11" type="primary">CENPH</name>
</gene>
<evidence type="ECO:0000256" key="1">
    <source>
        <dbReference type="ARBA" id="ARBA00004123"/>
    </source>
</evidence>
<evidence type="ECO:0000256" key="3">
    <source>
        <dbReference type="ARBA" id="ARBA00022454"/>
    </source>
</evidence>
<proteinExistence type="inferred from homology"/>
<comment type="similarity">
    <text evidence="7">Belongs to the CENP-H/MCM16 family.</text>
</comment>
<dbReference type="RefSeq" id="XP_015272694.1">
    <property type="nucleotide sequence ID" value="XM_015417208.1"/>
</dbReference>
<evidence type="ECO:0000313" key="10">
    <source>
        <dbReference type="Proteomes" id="UP000694871"/>
    </source>
</evidence>
<evidence type="ECO:0000313" key="11">
    <source>
        <dbReference type="RefSeq" id="XP_015272694.1"/>
    </source>
</evidence>
<dbReference type="InterPro" id="IPR008426">
    <property type="entry name" value="CENP-H_C"/>
</dbReference>
<feature type="coiled-coil region" evidence="8">
    <location>
        <begin position="153"/>
        <end position="180"/>
    </location>
</feature>
<feature type="domain" description="Centromere protein H C-terminal" evidence="9">
    <location>
        <begin position="56"/>
        <end position="254"/>
    </location>
</feature>
<name>A0ABM1KG57_GEKJA</name>
<evidence type="ECO:0000256" key="7">
    <source>
        <dbReference type="ARBA" id="ARBA00025735"/>
    </source>
</evidence>